<dbReference type="Proteomes" id="UP000442694">
    <property type="component" value="Unassembled WGS sequence"/>
</dbReference>
<evidence type="ECO:0000313" key="13">
    <source>
        <dbReference type="EMBL" id="KAB8031083.1"/>
    </source>
</evidence>
<evidence type="ECO:0000256" key="9">
    <source>
        <dbReference type="ARBA" id="ARBA00023235"/>
    </source>
</evidence>
<dbReference type="PANTHER" id="PTHR43725:SF47">
    <property type="entry name" value="UDP-GLUCOSE 4-EPIMERASE"/>
    <property type="match status" value="1"/>
</dbReference>
<dbReference type="InterPro" id="IPR036291">
    <property type="entry name" value="NAD(P)-bd_dom_sf"/>
</dbReference>
<evidence type="ECO:0000256" key="1">
    <source>
        <dbReference type="ARBA" id="ARBA00000083"/>
    </source>
</evidence>
<dbReference type="InterPro" id="IPR001509">
    <property type="entry name" value="Epimerase_deHydtase"/>
</dbReference>
<evidence type="ECO:0000256" key="4">
    <source>
        <dbReference type="ARBA" id="ARBA00007637"/>
    </source>
</evidence>
<evidence type="ECO:0000256" key="3">
    <source>
        <dbReference type="ARBA" id="ARBA00004947"/>
    </source>
</evidence>
<organism evidence="13 14">
    <name type="scientific">Fluviispira multicolorata</name>
    <dbReference type="NCBI Taxonomy" id="2654512"/>
    <lineage>
        <taxon>Bacteria</taxon>
        <taxon>Pseudomonadati</taxon>
        <taxon>Bdellovibrionota</taxon>
        <taxon>Oligoflexia</taxon>
        <taxon>Silvanigrellales</taxon>
        <taxon>Silvanigrellaceae</taxon>
        <taxon>Fluviispira</taxon>
    </lineage>
</organism>
<evidence type="ECO:0000256" key="5">
    <source>
        <dbReference type="ARBA" id="ARBA00013189"/>
    </source>
</evidence>
<dbReference type="InterPro" id="IPR005886">
    <property type="entry name" value="UDP_G4E"/>
</dbReference>
<feature type="domain" description="NAD-dependent epimerase/dehydratase" evidence="12">
    <location>
        <begin position="3"/>
        <end position="243"/>
    </location>
</feature>
<gene>
    <name evidence="13" type="primary">galE</name>
    <name evidence="13" type="ORF">GCL57_08945</name>
</gene>
<dbReference type="GO" id="GO:0006012">
    <property type="term" value="P:galactose metabolic process"/>
    <property type="evidence" value="ECO:0007669"/>
    <property type="project" value="UniProtKB-UniPathway"/>
</dbReference>
<keyword evidence="7" id="KW-0520">NAD</keyword>
<comment type="caution">
    <text evidence="13">The sequence shown here is derived from an EMBL/GenBank/DDBJ whole genome shotgun (WGS) entry which is preliminary data.</text>
</comment>
<keyword evidence="8" id="KW-0119">Carbohydrate metabolism</keyword>
<sequence length="340" mass="37891">MKVLVTGGAGYIGSTICSALEDAGHTPVILDSLVNGRIEFVKNKIFYKGDIADEKLLREIFNEHPEISHAIHCAALIVVSESVEKPYEYYRENVSKSNELFNNLKSCGCNNIVFSSSASIYDASPNFMVTEESPLKPSSPYAKTKYIMELVLQDYCSSFSNFRAIALRYFNPIGADPKMRSGVYVKDPSHVLGKLVDTAIGKNKEFHITGTDWPTRDGSGIRDYIHVWDLAQAHVKAIENFDSAFLTKPPKTKNYHVINLGTGKGVTVKELLKEFENVYGKEIPKKEAPSRPGDVAGAYANENTALDLISWKAELHINSGIEDSLKWNNIRENIINYNSK</sequence>
<dbReference type="EMBL" id="WFLN01000006">
    <property type="protein sequence ID" value="KAB8031083.1"/>
    <property type="molecule type" value="Genomic_DNA"/>
</dbReference>
<evidence type="ECO:0000256" key="7">
    <source>
        <dbReference type="ARBA" id="ARBA00023027"/>
    </source>
</evidence>
<comment type="pathway">
    <text evidence="3">Carbohydrate metabolism; galactose metabolism.</text>
</comment>
<comment type="catalytic activity">
    <reaction evidence="1">
        <text>UDP-alpha-D-glucose = UDP-alpha-D-galactose</text>
        <dbReference type="Rhea" id="RHEA:22168"/>
        <dbReference type="ChEBI" id="CHEBI:58885"/>
        <dbReference type="ChEBI" id="CHEBI:66914"/>
        <dbReference type="EC" id="5.1.3.2"/>
    </reaction>
</comment>
<comment type="cofactor">
    <cofactor evidence="2">
        <name>NAD(+)</name>
        <dbReference type="ChEBI" id="CHEBI:57540"/>
    </cofactor>
</comment>
<accession>A0A833JD53</accession>
<keyword evidence="8" id="KW-0299">Galactose metabolism</keyword>
<comment type="similarity">
    <text evidence="4">Belongs to the NAD(P)-dependent epimerase/dehydratase family.</text>
</comment>
<dbReference type="NCBIfam" id="TIGR01179">
    <property type="entry name" value="galE"/>
    <property type="match status" value="1"/>
</dbReference>
<dbReference type="Gene3D" id="3.40.50.720">
    <property type="entry name" value="NAD(P)-binding Rossmann-like Domain"/>
    <property type="match status" value="1"/>
</dbReference>
<evidence type="ECO:0000256" key="6">
    <source>
        <dbReference type="ARBA" id="ARBA00018569"/>
    </source>
</evidence>
<keyword evidence="9 13" id="KW-0413">Isomerase</keyword>
<name>A0A833JD53_9BACT</name>
<evidence type="ECO:0000259" key="12">
    <source>
        <dbReference type="Pfam" id="PF01370"/>
    </source>
</evidence>
<dbReference type="UniPathway" id="UPA00214"/>
<dbReference type="RefSeq" id="WP_152213008.1">
    <property type="nucleotide sequence ID" value="NZ_WFLN01000006.1"/>
</dbReference>
<proteinExistence type="inferred from homology"/>
<evidence type="ECO:0000256" key="11">
    <source>
        <dbReference type="ARBA" id="ARBA00033067"/>
    </source>
</evidence>
<dbReference type="GO" id="GO:0003978">
    <property type="term" value="F:UDP-glucose 4-epimerase activity"/>
    <property type="evidence" value="ECO:0007669"/>
    <property type="project" value="UniProtKB-EC"/>
</dbReference>
<dbReference type="Gene3D" id="3.90.25.10">
    <property type="entry name" value="UDP-galactose 4-epimerase, domain 1"/>
    <property type="match status" value="1"/>
</dbReference>
<evidence type="ECO:0000256" key="10">
    <source>
        <dbReference type="ARBA" id="ARBA00031367"/>
    </source>
</evidence>
<dbReference type="Pfam" id="PF01370">
    <property type="entry name" value="Epimerase"/>
    <property type="match status" value="1"/>
</dbReference>
<protein>
    <recommendedName>
        <fullName evidence="6">UDP-glucose 4-epimerase</fullName>
        <ecNumber evidence="5">5.1.3.2</ecNumber>
    </recommendedName>
    <alternativeName>
        <fullName evidence="11">Galactowaldenase</fullName>
    </alternativeName>
    <alternativeName>
        <fullName evidence="10">UDP-galactose 4-epimerase</fullName>
    </alternativeName>
</protein>
<dbReference type="PANTHER" id="PTHR43725">
    <property type="entry name" value="UDP-GLUCOSE 4-EPIMERASE"/>
    <property type="match status" value="1"/>
</dbReference>
<evidence type="ECO:0000256" key="8">
    <source>
        <dbReference type="ARBA" id="ARBA00023144"/>
    </source>
</evidence>
<dbReference type="SUPFAM" id="SSF51735">
    <property type="entry name" value="NAD(P)-binding Rossmann-fold domains"/>
    <property type="match status" value="1"/>
</dbReference>
<dbReference type="EC" id="5.1.3.2" evidence="5"/>
<dbReference type="AlphaFoldDB" id="A0A833JD53"/>
<reference evidence="13 14" key="1">
    <citation type="submission" date="2019-10" db="EMBL/GenBank/DDBJ databases">
        <title>New genus of Silvanigrellaceae.</title>
        <authorList>
            <person name="Pitt A."/>
            <person name="Hahn M.W."/>
        </authorList>
    </citation>
    <scope>NUCLEOTIDE SEQUENCE [LARGE SCALE GENOMIC DNA]</scope>
    <source>
        <strain evidence="13 14">33A1-SZDP</strain>
    </source>
</reference>
<evidence type="ECO:0000313" key="14">
    <source>
        <dbReference type="Proteomes" id="UP000442694"/>
    </source>
</evidence>
<evidence type="ECO:0000256" key="2">
    <source>
        <dbReference type="ARBA" id="ARBA00001911"/>
    </source>
</evidence>
<keyword evidence="14" id="KW-1185">Reference proteome</keyword>
<dbReference type="GO" id="GO:0005829">
    <property type="term" value="C:cytosol"/>
    <property type="evidence" value="ECO:0007669"/>
    <property type="project" value="TreeGrafter"/>
</dbReference>